<evidence type="ECO:0000256" key="13">
    <source>
        <dbReference type="ARBA" id="ARBA00022932"/>
    </source>
</evidence>
<evidence type="ECO:0000256" key="8">
    <source>
        <dbReference type="ARBA" id="ARBA00022741"/>
    </source>
</evidence>
<dbReference type="GO" id="GO:0003910">
    <property type="term" value="F:DNA ligase (ATP) activity"/>
    <property type="evidence" value="ECO:0007669"/>
    <property type="project" value="UniProtKB-EC"/>
</dbReference>
<protein>
    <recommendedName>
        <fullName evidence="2">DNA ligase (ATP)</fullName>
        <ecNumber evidence="2">6.5.1.1</ecNumber>
    </recommendedName>
    <alternativeName>
        <fullName evidence="19">NHEJ DNA polymerase</fullName>
    </alternativeName>
</protein>
<dbReference type="Gene3D" id="2.40.50.140">
    <property type="entry name" value="Nucleic acid-binding proteins"/>
    <property type="match status" value="1"/>
</dbReference>
<dbReference type="SUPFAM" id="SSF56091">
    <property type="entry name" value="DNA ligase/mRNA capping enzyme, catalytic domain"/>
    <property type="match status" value="1"/>
</dbReference>
<dbReference type="SUPFAM" id="SSF50249">
    <property type="entry name" value="Nucleic acid-binding proteins"/>
    <property type="match status" value="1"/>
</dbReference>
<dbReference type="Gene3D" id="3.90.920.10">
    <property type="entry name" value="DNA primase, PRIM domain"/>
    <property type="match status" value="1"/>
</dbReference>
<dbReference type="InterPro" id="IPR014144">
    <property type="entry name" value="LigD_PE_domain"/>
</dbReference>
<keyword evidence="3 25" id="KW-0436">Ligase</keyword>
<comment type="similarity">
    <text evidence="21">In the C-terminal section; belongs to the ATP-dependent DNA ligase family.</text>
</comment>
<keyword evidence="18" id="KW-0511">Multifunctional enzyme</keyword>
<dbReference type="Pfam" id="PF21686">
    <property type="entry name" value="LigD_Prim-Pol"/>
    <property type="match status" value="1"/>
</dbReference>
<evidence type="ECO:0000256" key="19">
    <source>
        <dbReference type="ARBA" id="ARBA00029943"/>
    </source>
</evidence>
<dbReference type="OrthoDB" id="9802472at2"/>
<dbReference type="GO" id="GO:0003677">
    <property type="term" value="F:DNA binding"/>
    <property type="evidence" value="ECO:0007669"/>
    <property type="project" value="UniProtKB-KW"/>
</dbReference>
<keyword evidence="26" id="KW-1185">Reference proteome</keyword>
<evidence type="ECO:0000256" key="6">
    <source>
        <dbReference type="ARBA" id="ARBA00022722"/>
    </source>
</evidence>
<evidence type="ECO:0000256" key="12">
    <source>
        <dbReference type="ARBA" id="ARBA00022840"/>
    </source>
</evidence>
<evidence type="ECO:0000256" key="9">
    <source>
        <dbReference type="ARBA" id="ARBA00022763"/>
    </source>
</evidence>
<gene>
    <name evidence="25" type="ORF">EK0264_06360</name>
</gene>
<dbReference type="PANTHER" id="PTHR42705">
    <property type="entry name" value="BIFUNCTIONAL NON-HOMOLOGOUS END JOINING PROTEIN LIGD"/>
    <property type="match status" value="1"/>
</dbReference>
<evidence type="ECO:0000256" key="23">
    <source>
        <dbReference type="SAM" id="MobiDB-lite"/>
    </source>
</evidence>
<dbReference type="NCBIfam" id="TIGR02779">
    <property type="entry name" value="NHEJ_ligase_lig"/>
    <property type="match status" value="1"/>
</dbReference>
<dbReference type="NCBIfam" id="TIGR02778">
    <property type="entry name" value="ligD_pol"/>
    <property type="match status" value="1"/>
</dbReference>
<dbReference type="InterPro" id="IPR016059">
    <property type="entry name" value="DNA_ligase_ATP-dep_CS"/>
</dbReference>
<dbReference type="RefSeq" id="WP_159544013.1">
    <property type="nucleotide sequence ID" value="NZ_CP047156.1"/>
</dbReference>
<evidence type="ECO:0000313" key="25">
    <source>
        <dbReference type="EMBL" id="QHB99941.1"/>
    </source>
</evidence>
<evidence type="ECO:0000256" key="20">
    <source>
        <dbReference type="ARBA" id="ARBA00034003"/>
    </source>
</evidence>
<evidence type="ECO:0000256" key="11">
    <source>
        <dbReference type="ARBA" id="ARBA00022839"/>
    </source>
</evidence>
<evidence type="ECO:0000256" key="4">
    <source>
        <dbReference type="ARBA" id="ARBA00022679"/>
    </source>
</evidence>
<dbReference type="KEGG" id="eke:EK0264_06360"/>
<dbReference type="InterPro" id="IPR012340">
    <property type="entry name" value="NA-bd_OB-fold"/>
</dbReference>
<comment type="similarity">
    <text evidence="22">In the N-terminal section; belongs to the LigD polymerase family.</text>
</comment>
<dbReference type="GO" id="GO:0046872">
    <property type="term" value="F:metal ion binding"/>
    <property type="evidence" value="ECO:0007669"/>
    <property type="project" value="UniProtKB-KW"/>
</dbReference>
<dbReference type="CDD" id="cd04863">
    <property type="entry name" value="MtLigD_Pol_like"/>
    <property type="match status" value="1"/>
</dbReference>
<evidence type="ECO:0000259" key="24">
    <source>
        <dbReference type="PROSITE" id="PS50160"/>
    </source>
</evidence>
<dbReference type="NCBIfam" id="TIGR02777">
    <property type="entry name" value="LigD_PE_dom"/>
    <property type="match status" value="1"/>
</dbReference>
<name>A0A7L4YLM3_9ACTN</name>
<dbReference type="AlphaFoldDB" id="A0A7L4YLM3"/>
<dbReference type="EMBL" id="CP047156">
    <property type="protein sequence ID" value="QHB99941.1"/>
    <property type="molecule type" value="Genomic_DNA"/>
</dbReference>
<dbReference type="Gene3D" id="3.30.1490.70">
    <property type="match status" value="1"/>
</dbReference>
<keyword evidence="12" id="KW-0067">ATP-binding</keyword>
<dbReference type="InterPro" id="IPR014146">
    <property type="entry name" value="LigD_ligase_dom"/>
</dbReference>
<keyword evidence="8" id="KW-0547">Nucleotide-binding</keyword>
<keyword evidence="14" id="KW-0238">DNA-binding</keyword>
<reference evidence="25 26" key="1">
    <citation type="journal article" date="2018" name="Int. J. Syst. Evol. Microbiol.">
        <title>Epidermidibacterium keratini gen. nov., sp. nov., a member of the family Sporichthyaceae, isolated from keratin epidermis.</title>
        <authorList>
            <person name="Lee D.G."/>
            <person name="Trujillo M.E."/>
            <person name="Kang S."/>
            <person name="Nam J.J."/>
            <person name="Kim Y.J."/>
        </authorList>
    </citation>
    <scope>NUCLEOTIDE SEQUENCE [LARGE SCALE GENOMIC DNA]</scope>
    <source>
        <strain evidence="25 26">EPI-7</strain>
    </source>
</reference>
<dbReference type="CDD" id="cd07906">
    <property type="entry name" value="Adenylation_DNA_ligase_LigD_LigC"/>
    <property type="match status" value="1"/>
</dbReference>
<dbReference type="InterPro" id="IPR012310">
    <property type="entry name" value="DNA_ligase_ATP-dep_cent"/>
</dbReference>
<evidence type="ECO:0000256" key="10">
    <source>
        <dbReference type="ARBA" id="ARBA00022801"/>
    </source>
</evidence>
<evidence type="ECO:0000256" key="22">
    <source>
        <dbReference type="ARBA" id="ARBA00049990"/>
    </source>
</evidence>
<evidence type="ECO:0000256" key="3">
    <source>
        <dbReference type="ARBA" id="ARBA00022598"/>
    </source>
</evidence>
<dbReference type="FunCoup" id="A0A7L4YLM3">
    <property type="interactions" value="1"/>
</dbReference>
<feature type="region of interest" description="Disordered" evidence="23">
    <location>
        <begin position="461"/>
        <end position="495"/>
    </location>
</feature>
<evidence type="ECO:0000256" key="14">
    <source>
        <dbReference type="ARBA" id="ARBA00023125"/>
    </source>
</evidence>
<evidence type="ECO:0000256" key="16">
    <source>
        <dbReference type="ARBA" id="ARBA00023204"/>
    </source>
</evidence>
<dbReference type="CDD" id="cd07971">
    <property type="entry name" value="OBF_DNA_ligase_LigD"/>
    <property type="match status" value="1"/>
</dbReference>
<evidence type="ECO:0000256" key="1">
    <source>
        <dbReference type="ARBA" id="ARBA00001936"/>
    </source>
</evidence>
<accession>A0A7L4YLM3</accession>
<evidence type="ECO:0000256" key="17">
    <source>
        <dbReference type="ARBA" id="ARBA00023211"/>
    </source>
</evidence>
<dbReference type="GO" id="GO:0004527">
    <property type="term" value="F:exonuclease activity"/>
    <property type="evidence" value="ECO:0007669"/>
    <property type="project" value="UniProtKB-KW"/>
</dbReference>
<comment type="catalytic activity">
    <reaction evidence="20">
        <text>ATP + (deoxyribonucleotide)n-3'-hydroxyl + 5'-phospho-(deoxyribonucleotide)m = (deoxyribonucleotide)n+m + AMP + diphosphate.</text>
        <dbReference type="EC" id="6.5.1.1"/>
    </reaction>
</comment>
<dbReference type="EC" id="6.5.1.1" evidence="2"/>
<evidence type="ECO:0000256" key="15">
    <source>
        <dbReference type="ARBA" id="ARBA00023172"/>
    </source>
</evidence>
<dbReference type="Gene3D" id="3.30.470.30">
    <property type="entry name" value="DNA ligase/mRNA capping enzyme"/>
    <property type="match status" value="1"/>
</dbReference>
<dbReference type="PROSITE" id="PS50160">
    <property type="entry name" value="DNA_LIGASE_A3"/>
    <property type="match status" value="1"/>
</dbReference>
<sequence>MALTGENTSVAVDGHRIRLTNLDKVMYPETGTTKRDVIFYYAQIAPYFIPHATGRPATRKRWVNGVGTDADPGSVFFEKNLGGGTPQWVHREGIEHSSRTAYYPLVDDAATLVWLAQIAALEIHVPQWRFGPRGGIHRPDRLVLDLDPGEGAGLPECIEVALLCKEILDDLSMPSIPVTSGSKGIHLYAALDGKRTSDQISAFAKELARALEADHPDLVVSDMTKAKRGGKVLVDWSQNNGKKTTIAPYSLRGRDRPMVAVPRNWDELDGDLRQLDFEETLARVDVIGDPMAAIEAAEFDSPDRLATYRTMRDASKTPEPVPQDRAVSSDDRRFVIQEHHARRLHYDLRLERDGVLASWAIPKGPPTDGGENHLAVQTEDHPMEYATFEGEIPKGEYGAGHMRIWDHGTFELEKWREGKEVIVTLHGQPDGGLEEPRRYALINTKLGGDPKNWLIHLMDDQPEHADAPPDTPARSGKRYGPTPPRTRKLGLGAERKKAPRLPDFADISPMLASAGTVGDLRGDDWVYEVKWDGYRAITTLADGELFMRSRRGIDLLPTFGEVAELKELIDGRNVVLDGEVVALDSTGRPNFQLLQGRSRSESTAKVQLMLFDILHLDGQSLLKAPYEERREILEEVVQGGTTVHVPPSFGDDQDTAISMSKKLKLEGVMAKRSGSIYQPGRRAHTWIKIKHQRAQEVAIVGWRPGQGNRSGTIGSLLVAVPVEGELVYAGRVGSGFSDRDLAQTAAKLRKIERRTPQVSDVPPEDARDAHWVTPVYVGEVTFAEWSNDNRLRQAVWRGWRPDKTIADLRRE</sequence>
<dbReference type="InterPro" id="IPR052171">
    <property type="entry name" value="NHEJ_LigD"/>
</dbReference>
<dbReference type="GO" id="GO:0005524">
    <property type="term" value="F:ATP binding"/>
    <property type="evidence" value="ECO:0007669"/>
    <property type="project" value="UniProtKB-KW"/>
</dbReference>
<dbReference type="PANTHER" id="PTHR42705:SF2">
    <property type="entry name" value="BIFUNCTIONAL NON-HOMOLOGOUS END JOINING PROTEIN LIGD"/>
    <property type="match status" value="1"/>
</dbReference>
<dbReference type="GO" id="GO:0006281">
    <property type="term" value="P:DNA repair"/>
    <property type="evidence" value="ECO:0007669"/>
    <property type="project" value="UniProtKB-KW"/>
</dbReference>
<dbReference type="InterPro" id="IPR012309">
    <property type="entry name" value="DNA_ligase_ATP-dep_C"/>
</dbReference>
<dbReference type="NCBIfam" id="NF007210">
    <property type="entry name" value="PRK09632.1"/>
    <property type="match status" value="1"/>
</dbReference>
<evidence type="ECO:0000256" key="7">
    <source>
        <dbReference type="ARBA" id="ARBA00022723"/>
    </source>
</evidence>
<keyword evidence="5" id="KW-0548">Nucleotidyltransferase</keyword>
<evidence type="ECO:0000256" key="5">
    <source>
        <dbReference type="ARBA" id="ARBA00022695"/>
    </source>
</evidence>
<keyword evidence="17" id="KW-0464">Manganese</keyword>
<feature type="domain" description="ATP-dependent DNA ligase family profile" evidence="24">
    <location>
        <begin position="599"/>
        <end position="722"/>
    </location>
</feature>
<keyword evidence="6" id="KW-0540">Nuclease</keyword>
<keyword evidence="13" id="KW-0239">DNA-directed DNA polymerase</keyword>
<keyword evidence="9" id="KW-0227">DNA damage</keyword>
<keyword evidence="10" id="KW-0378">Hydrolase</keyword>
<dbReference type="Pfam" id="PF04679">
    <property type="entry name" value="DNA_ligase_A_C"/>
    <property type="match status" value="1"/>
</dbReference>
<dbReference type="GO" id="GO:0006310">
    <property type="term" value="P:DNA recombination"/>
    <property type="evidence" value="ECO:0007669"/>
    <property type="project" value="UniProtKB-KW"/>
</dbReference>
<dbReference type="Pfam" id="PF01068">
    <property type="entry name" value="DNA_ligase_A_M"/>
    <property type="match status" value="1"/>
</dbReference>
<dbReference type="Pfam" id="PF13298">
    <property type="entry name" value="LigD_N"/>
    <property type="match status" value="1"/>
</dbReference>
<comment type="cofactor">
    <cofactor evidence="1">
        <name>Mn(2+)</name>
        <dbReference type="ChEBI" id="CHEBI:29035"/>
    </cofactor>
</comment>
<keyword evidence="4" id="KW-0808">Transferase</keyword>
<dbReference type="Proteomes" id="UP000463857">
    <property type="component" value="Chromosome"/>
</dbReference>
<evidence type="ECO:0000256" key="18">
    <source>
        <dbReference type="ARBA" id="ARBA00023268"/>
    </source>
</evidence>
<evidence type="ECO:0000256" key="2">
    <source>
        <dbReference type="ARBA" id="ARBA00012727"/>
    </source>
</evidence>
<dbReference type="GO" id="GO:0003887">
    <property type="term" value="F:DNA-directed DNA polymerase activity"/>
    <property type="evidence" value="ECO:0007669"/>
    <property type="project" value="UniProtKB-KW"/>
</dbReference>
<keyword evidence="15" id="KW-0233">DNA recombination</keyword>
<dbReference type="InterPro" id="IPR033649">
    <property type="entry name" value="MtLigD_Pol-like"/>
</dbReference>
<keyword evidence="16" id="KW-0234">DNA repair</keyword>
<evidence type="ECO:0000256" key="21">
    <source>
        <dbReference type="ARBA" id="ARBA00049981"/>
    </source>
</evidence>
<dbReference type="PROSITE" id="PS00333">
    <property type="entry name" value="DNA_LIGASE_A2"/>
    <property type="match status" value="1"/>
</dbReference>
<evidence type="ECO:0000313" key="26">
    <source>
        <dbReference type="Proteomes" id="UP000463857"/>
    </source>
</evidence>
<keyword evidence="11" id="KW-0269">Exonuclease</keyword>
<proteinExistence type="inferred from homology"/>
<organism evidence="25 26">
    <name type="scientific">Epidermidibacterium keratini</name>
    <dbReference type="NCBI Taxonomy" id="1891644"/>
    <lineage>
        <taxon>Bacteria</taxon>
        <taxon>Bacillati</taxon>
        <taxon>Actinomycetota</taxon>
        <taxon>Actinomycetes</taxon>
        <taxon>Sporichthyales</taxon>
        <taxon>Sporichthyaceae</taxon>
        <taxon>Epidermidibacterium</taxon>
    </lineage>
</organism>
<dbReference type="InterPro" id="IPR014145">
    <property type="entry name" value="LigD_pol_dom"/>
</dbReference>
<dbReference type="InParanoid" id="A0A7L4YLM3"/>
<keyword evidence="7" id="KW-0479">Metal-binding</keyword>